<evidence type="ECO:0000256" key="3">
    <source>
        <dbReference type="ARBA" id="ARBA00022801"/>
    </source>
</evidence>
<dbReference type="PANTHER" id="PTHR12629:SF0">
    <property type="entry name" value="DIPHOSPHOINOSITOL-POLYPHOSPHATE DIPHOSPHATASE"/>
    <property type="match status" value="1"/>
</dbReference>
<dbReference type="GO" id="GO:0016787">
    <property type="term" value="F:hydrolase activity"/>
    <property type="evidence" value="ECO:0007669"/>
    <property type="project" value="UniProtKB-KW"/>
</dbReference>
<dbReference type="InterPro" id="IPR015797">
    <property type="entry name" value="NUDIX_hydrolase-like_dom_sf"/>
</dbReference>
<evidence type="ECO:0000313" key="7">
    <source>
        <dbReference type="Proteomes" id="UP001017257"/>
    </source>
</evidence>
<sequence length="160" mass="18143">MVLQRAFHPFRKSYQQFGALPFRWSDDGSLRVMLVTTRGRKRWMVPKGWPIPGLEPHESAAREAFEEAGLVGSGDPRAIGSFRYRKRLGLGRQVPCTVEVFPLHVDHQAPHWPEKGERETRWMSIDNAAGFVSEPELKKILLGFHPNRDPSDEAGIRSAG</sequence>
<dbReference type="SUPFAM" id="SSF55811">
    <property type="entry name" value="Nudix"/>
    <property type="match status" value="1"/>
</dbReference>
<evidence type="ECO:0000256" key="4">
    <source>
        <dbReference type="ARBA" id="ARBA00022842"/>
    </source>
</evidence>
<dbReference type="Pfam" id="PF00293">
    <property type="entry name" value="NUDIX"/>
    <property type="match status" value="1"/>
</dbReference>
<feature type="domain" description="Nudix hydrolase" evidence="5">
    <location>
        <begin position="12"/>
        <end position="145"/>
    </location>
</feature>
<keyword evidence="4" id="KW-0460">Magnesium</keyword>
<dbReference type="RefSeq" id="WP_173947900.1">
    <property type="nucleotide sequence ID" value="NZ_CP102845.1"/>
</dbReference>
<dbReference type="CDD" id="cd04666">
    <property type="entry name" value="NUDIX_DIPP2_like_Nudt4"/>
    <property type="match status" value="1"/>
</dbReference>
<comment type="cofactor">
    <cofactor evidence="1">
        <name>Mg(2+)</name>
        <dbReference type="ChEBI" id="CHEBI:18420"/>
    </cofactor>
</comment>
<protein>
    <submittedName>
        <fullName evidence="6">NUDIX hydrolase</fullName>
    </submittedName>
</protein>
<dbReference type="EMBL" id="CP102845">
    <property type="protein sequence ID" value="UVF20457.1"/>
    <property type="molecule type" value="Genomic_DNA"/>
</dbReference>
<dbReference type="InterPro" id="IPR047198">
    <property type="entry name" value="DDP-like_NUDIX"/>
</dbReference>
<keyword evidence="2" id="KW-0479">Metal-binding</keyword>
<dbReference type="PROSITE" id="PS51462">
    <property type="entry name" value="NUDIX"/>
    <property type="match status" value="1"/>
</dbReference>
<dbReference type="Proteomes" id="UP001017257">
    <property type="component" value="Chromosome"/>
</dbReference>
<accession>A0ABY5RW85</accession>
<proteinExistence type="predicted"/>
<evidence type="ECO:0000256" key="1">
    <source>
        <dbReference type="ARBA" id="ARBA00001946"/>
    </source>
</evidence>
<dbReference type="InterPro" id="IPR000086">
    <property type="entry name" value="NUDIX_hydrolase_dom"/>
</dbReference>
<keyword evidence="7" id="KW-1185">Reference proteome</keyword>
<evidence type="ECO:0000256" key="2">
    <source>
        <dbReference type="ARBA" id="ARBA00022723"/>
    </source>
</evidence>
<evidence type="ECO:0000313" key="6">
    <source>
        <dbReference type="EMBL" id="UVF20457.1"/>
    </source>
</evidence>
<dbReference type="PANTHER" id="PTHR12629">
    <property type="entry name" value="DIPHOSPHOINOSITOL POLYPHOSPHATE PHOSPHOHYDROLASE"/>
    <property type="match status" value="1"/>
</dbReference>
<dbReference type="Gene3D" id="3.90.79.10">
    <property type="entry name" value="Nucleoside Triphosphate Pyrophosphohydrolase"/>
    <property type="match status" value="1"/>
</dbReference>
<name>A0ABY5RW85_9HYPH</name>
<organism evidence="6 7">
    <name type="scientific">Microvirga terrae</name>
    <dbReference type="NCBI Taxonomy" id="2740529"/>
    <lineage>
        <taxon>Bacteria</taxon>
        <taxon>Pseudomonadati</taxon>
        <taxon>Pseudomonadota</taxon>
        <taxon>Alphaproteobacteria</taxon>
        <taxon>Hyphomicrobiales</taxon>
        <taxon>Methylobacteriaceae</taxon>
        <taxon>Microvirga</taxon>
    </lineage>
</organism>
<keyword evidence="3 6" id="KW-0378">Hydrolase</keyword>
<evidence type="ECO:0000259" key="5">
    <source>
        <dbReference type="PROSITE" id="PS51462"/>
    </source>
</evidence>
<reference evidence="6" key="1">
    <citation type="submission" date="2022-08" db="EMBL/GenBank/DDBJ databases">
        <title>Microvirga terrae sp. nov., isolated from soil.</title>
        <authorList>
            <person name="Kim K.H."/>
            <person name="Seo Y.L."/>
            <person name="Kim J.M."/>
            <person name="Lee J.K."/>
            <person name="Han D.M."/>
            <person name="Jeon C.O."/>
        </authorList>
    </citation>
    <scope>NUCLEOTIDE SEQUENCE</scope>
    <source>
        <strain evidence="6">R24</strain>
    </source>
</reference>
<gene>
    <name evidence="6" type="ORF">HPT29_004750</name>
</gene>